<dbReference type="InterPro" id="IPR000477">
    <property type="entry name" value="RT_dom"/>
</dbReference>
<gene>
    <name evidence="12" type="ORF">EPI10_016259</name>
</gene>
<keyword evidence="8" id="KW-0511">Multifunctional enzyme</keyword>
<evidence type="ECO:0000256" key="1">
    <source>
        <dbReference type="ARBA" id="ARBA00022670"/>
    </source>
</evidence>
<dbReference type="GO" id="GO:0008233">
    <property type="term" value="F:peptidase activity"/>
    <property type="evidence" value="ECO:0007669"/>
    <property type="project" value="UniProtKB-KW"/>
</dbReference>
<evidence type="ECO:0000259" key="10">
    <source>
        <dbReference type="PROSITE" id="PS50158"/>
    </source>
</evidence>
<dbReference type="Pfam" id="PF08284">
    <property type="entry name" value="RVP_2"/>
    <property type="match status" value="1"/>
</dbReference>
<dbReference type="Pfam" id="PF17919">
    <property type="entry name" value="RT_RNaseH_2"/>
    <property type="match status" value="1"/>
</dbReference>
<evidence type="ECO:0000256" key="4">
    <source>
        <dbReference type="ARBA" id="ARBA00022722"/>
    </source>
</evidence>
<dbReference type="Gene3D" id="1.10.340.70">
    <property type="match status" value="1"/>
</dbReference>
<organism evidence="12 13">
    <name type="scientific">Gossypium australe</name>
    <dbReference type="NCBI Taxonomy" id="47621"/>
    <lineage>
        <taxon>Eukaryota</taxon>
        <taxon>Viridiplantae</taxon>
        <taxon>Streptophyta</taxon>
        <taxon>Embryophyta</taxon>
        <taxon>Tracheophyta</taxon>
        <taxon>Spermatophyta</taxon>
        <taxon>Magnoliopsida</taxon>
        <taxon>eudicotyledons</taxon>
        <taxon>Gunneridae</taxon>
        <taxon>Pentapetalae</taxon>
        <taxon>rosids</taxon>
        <taxon>malvids</taxon>
        <taxon>Malvales</taxon>
        <taxon>Malvaceae</taxon>
        <taxon>Malvoideae</taxon>
        <taxon>Gossypium</taxon>
    </lineage>
</organism>
<evidence type="ECO:0000256" key="8">
    <source>
        <dbReference type="ARBA" id="ARBA00023268"/>
    </source>
</evidence>
<proteinExistence type="predicted"/>
<evidence type="ECO:0000256" key="3">
    <source>
        <dbReference type="ARBA" id="ARBA00022695"/>
    </source>
</evidence>
<dbReference type="Proteomes" id="UP000325315">
    <property type="component" value="Unassembled WGS sequence"/>
</dbReference>
<dbReference type="AlphaFoldDB" id="A0A5B6VN23"/>
<dbReference type="FunFam" id="3.10.10.10:FF:000007">
    <property type="entry name" value="Retrovirus-related Pol polyprotein from transposon 17.6-like Protein"/>
    <property type="match status" value="1"/>
</dbReference>
<dbReference type="CDD" id="cd01647">
    <property type="entry name" value="RT_LTR"/>
    <property type="match status" value="1"/>
</dbReference>
<keyword evidence="7" id="KW-0695">RNA-directed DNA polymerase</keyword>
<evidence type="ECO:0000256" key="6">
    <source>
        <dbReference type="ARBA" id="ARBA00022801"/>
    </source>
</evidence>
<dbReference type="Pfam" id="PF17921">
    <property type="entry name" value="Integrase_H2C2"/>
    <property type="match status" value="1"/>
</dbReference>
<dbReference type="SUPFAM" id="SSF56672">
    <property type="entry name" value="DNA/RNA polymerases"/>
    <property type="match status" value="1"/>
</dbReference>
<sequence>MTQCEHCDRFHWGECRMITRACYKCGSKDHLIKDCPKMLENIVEQPEKSILTQKGSKHSRIVSHVGKEQRSTREKVGISESRMPRTYAIWTREEGDAPDVITECEFATDLMALPFREFDMILGMDWVSKYGVMVDCKRKRISLRTLDGNEMIVTGENYSALFNAVSVMEAFKLVRKGHIAYLVYIFNSLVSSPKFEEIPVVREYPYVFPEELLGLPLEREVEFAIEVVPGTTLVSITPYQMALTMLKGLKTQLQELLDKGFTSPSVSLWGALVLFVKKKVRYLWLCIDYRQLNKVTMKNKHPLPRIDDLFDRLKGAGVFSKIDLRLGYHQIRVKEVDVSKNAFITRYGHYEFLVMPFGLTNAPAAFMDLMNIIFQPSLDHFVVVFIDDILVNPKDEEEHEKHLRIILQTLREKQLYAKLSKCEFWLREVSFLGHIVSAEGIQVDPKKIVETIECKEVRSFLGLASYYRRFVKRFSMIALPLTKLLQKDVKFEWSEKCQQSFERLKVALTKAPVLIQPKLGKEYEIYSDASYSGLGCLLIQERKIVAYASRQLKLHEKNYPTHDLELVVVRVKDAQKEDEKMLMIKQQLEDGKNGGFEIDCERTLRLHGRLCVPNQEDLKQSILFEAHHDSLAIHPGSNKMYQDLKPFYWWKSMKWDIVEYVSKCLTCQLVKAEHQVPSSLLQPITILEWKWERITMDFVIGLPLSPKKKDAIWVIVD</sequence>
<dbReference type="EMBL" id="SMMG02000006">
    <property type="protein sequence ID" value="KAA3470561.1"/>
    <property type="molecule type" value="Genomic_DNA"/>
</dbReference>
<dbReference type="GO" id="GO:0003964">
    <property type="term" value="F:RNA-directed DNA polymerase activity"/>
    <property type="evidence" value="ECO:0007669"/>
    <property type="project" value="UniProtKB-KW"/>
</dbReference>
<evidence type="ECO:0000313" key="13">
    <source>
        <dbReference type="Proteomes" id="UP000325315"/>
    </source>
</evidence>
<dbReference type="InterPro" id="IPR050951">
    <property type="entry name" value="Retrovirus_Pol_polyprotein"/>
</dbReference>
<reference evidence="13" key="1">
    <citation type="journal article" date="2019" name="Plant Biotechnol. J.">
        <title>Genome sequencing of the Australian wild diploid species Gossypium australe highlights disease resistance and delayed gland morphogenesis.</title>
        <authorList>
            <person name="Cai Y."/>
            <person name="Cai X."/>
            <person name="Wang Q."/>
            <person name="Wang P."/>
            <person name="Zhang Y."/>
            <person name="Cai C."/>
            <person name="Xu Y."/>
            <person name="Wang K."/>
            <person name="Zhou Z."/>
            <person name="Wang C."/>
            <person name="Geng S."/>
            <person name="Li B."/>
            <person name="Dong Q."/>
            <person name="Hou Y."/>
            <person name="Wang H."/>
            <person name="Ai P."/>
            <person name="Liu Z."/>
            <person name="Yi F."/>
            <person name="Sun M."/>
            <person name="An G."/>
            <person name="Cheng J."/>
            <person name="Zhang Y."/>
            <person name="Shi Q."/>
            <person name="Xie Y."/>
            <person name="Shi X."/>
            <person name="Chang Y."/>
            <person name="Huang F."/>
            <person name="Chen Y."/>
            <person name="Hong S."/>
            <person name="Mi L."/>
            <person name="Sun Q."/>
            <person name="Zhang L."/>
            <person name="Zhou B."/>
            <person name="Peng R."/>
            <person name="Zhang X."/>
            <person name="Liu F."/>
        </authorList>
    </citation>
    <scope>NUCLEOTIDE SEQUENCE [LARGE SCALE GENOMIC DNA]</scope>
    <source>
        <strain evidence="13">cv. PA1801</strain>
    </source>
</reference>
<evidence type="ECO:0000256" key="2">
    <source>
        <dbReference type="ARBA" id="ARBA00022679"/>
    </source>
</evidence>
<keyword evidence="13" id="KW-1185">Reference proteome</keyword>
<keyword evidence="9" id="KW-0479">Metal-binding</keyword>
<dbReference type="Gene3D" id="3.30.70.270">
    <property type="match status" value="2"/>
</dbReference>
<feature type="domain" description="Reverse transcriptase" evidence="11">
    <location>
        <begin position="257"/>
        <end position="436"/>
    </location>
</feature>
<dbReference type="Pfam" id="PF00078">
    <property type="entry name" value="RVT_1"/>
    <property type="match status" value="1"/>
</dbReference>
<dbReference type="InterPro" id="IPR041588">
    <property type="entry name" value="Integrase_H2C2"/>
</dbReference>
<feature type="domain" description="CCHC-type" evidence="10">
    <location>
        <begin position="22"/>
        <end position="37"/>
    </location>
</feature>
<dbReference type="GO" id="GO:0008270">
    <property type="term" value="F:zinc ion binding"/>
    <property type="evidence" value="ECO:0007669"/>
    <property type="project" value="UniProtKB-KW"/>
</dbReference>
<keyword evidence="2" id="KW-0808">Transferase</keyword>
<dbReference type="InterPro" id="IPR021109">
    <property type="entry name" value="Peptidase_aspartic_dom_sf"/>
</dbReference>
<comment type="caution">
    <text evidence="12">The sequence shown here is derived from an EMBL/GenBank/DDBJ whole genome shotgun (WGS) entry which is preliminary data.</text>
</comment>
<dbReference type="GO" id="GO:0003676">
    <property type="term" value="F:nucleic acid binding"/>
    <property type="evidence" value="ECO:0007669"/>
    <property type="project" value="InterPro"/>
</dbReference>
<evidence type="ECO:0000313" key="12">
    <source>
        <dbReference type="EMBL" id="KAA3470561.1"/>
    </source>
</evidence>
<keyword evidence="9" id="KW-0862">Zinc</keyword>
<dbReference type="GO" id="GO:0004519">
    <property type="term" value="F:endonuclease activity"/>
    <property type="evidence" value="ECO:0007669"/>
    <property type="project" value="UniProtKB-KW"/>
</dbReference>
<protein>
    <submittedName>
        <fullName evidence="12">DNA/RNA polymerases superfamily protein</fullName>
    </submittedName>
</protein>
<dbReference type="PANTHER" id="PTHR37984">
    <property type="entry name" value="PROTEIN CBG26694"/>
    <property type="match status" value="1"/>
</dbReference>
<dbReference type="Gene3D" id="2.40.70.10">
    <property type="entry name" value="Acid Proteases"/>
    <property type="match status" value="1"/>
</dbReference>
<evidence type="ECO:0000256" key="9">
    <source>
        <dbReference type="PROSITE-ProRule" id="PRU00047"/>
    </source>
</evidence>
<dbReference type="FunFam" id="3.30.70.270:FF:000020">
    <property type="entry name" value="Transposon Tf2-6 polyprotein-like Protein"/>
    <property type="match status" value="1"/>
</dbReference>
<dbReference type="OrthoDB" id="1667550at2759"/>
<evidence type="ECO:0000259" key="11">
    <source>
        <dbReference type="PROSITE" id="PS50878"/>
    </source>
</evidence>
<name>A0A5B6VN23_9ROSI</name>
<keyword evidence="9" id="KW-0863">Zinc-finger</keyword>
<accession>A0A5B6VN23</accession>
<evidence type="ECO:0000256" key="7">
    <source>
        <dbReference type="ARBA" id="ARBA00022918"/>
    </source>
</evidence>
<dbReference type="PANTHER" id="PTHR37984:SF5">
    <property type="entry name" value="PROTEIN NYNRIN-LIKE"/>
    <property type="match status" value="1"/>
</dbReference>
<keyword evidence="1" id="KW-0645">Protease</keyword>
<keyword evidence="5" id="KW-0255">Endonuclease</keyword>
<dbReference type="GO" id="GO:0006508">
    <property type="term" value="P:proteolysis"/>
    <property type="evidence" value="ECO:0007669"/>
    <property type="project" value="UniProtKB-KW"/>
</dbReference>
<dbReference type="SMART" id="SM00343">
    <property type="entry name" value="ZnF_C2HC"/>
    <property type="match status" value="1"/>
</dbReference>
<keyword evidence="6" id="KW-0378">Hydrolase</keyword>
<keyword evidence="4" id="KW-0540">Nuclease</keyword>
<dbReference type="PROSITE" id="PS50878">
    <property type="entry name" value="RT_POL"/>
    <property type="match status" value="1"/>
</dbReference>
<dbReference type="PROSITE" id="PS50158">
    <property type="entry name" value="ZF_CCHC"/>
    <property type="match status" value="1"/>
</dbReference>
<dbReference type="InterPro" id="IPR041577">
    <property type="entry name" value="RT_RNaseH_2"/>
</dbReference>
<dbReference type="InterPro" id="IPR043128">
    <property type="entry name" value="Rev_trsase/Diguanyl_cyclase"/>
</dbReference>
<dbReference type="InterPro" id="IPR043502">
    <property type="entry name" value="DNA/RNA_pol_sf"/>
</dbReference>
<keyword evidence="3" id="KW-0548">Nucleotidyltransferase</keyword>
<dbReference type="Gene3D" id="3.10.10.10">
    <property type="entry name" value="HIV Type 1 Reverse Transcriptase, subunit A, domain 1"/>
    <property type="match status" value="1"/>
</dbReference>
<dbReference type="Pfam" id="PF00098">
    <property type="entry name" value="zf-CCHC"/>
    <property type="match status" value="1"/>
</dbReference>
<evidence type="ECO:0000256" key="5">
    <source>
        <dbReference type="ARBA" id="ARBA00022759"/>
    </source>
</evidence>
<dbReference type="InterPro" id="IPR001878">
    <property type="entry name" value="Znf_CCHC"/>
</dbReference>